<dbReference type="CDD" id="cd03062">
    <property type="entry name" value="TRX_Fd_Sucrase"/>
    <property type="match status" value="1"/>
</dbReference>
<evidence type="ECO:0000313" key="1">
    <source>
        <dbReference type="EMBL" id="QBR93185.1"/>
    </source>
</evidence>
<dbReference type="Proteomes" id="UP000294894">
    <property type="component" value="Chromosome"/>
</dbReference>
<dbReference type="KEGG" id="noy:EXE57_13600"/>
<sequence>MPAPGARGPADRGDRVSEPFRCAAAGLLRGDELAGTASTVRAFLLVENPGPWGVDAVRDNRLPEDVKRPLAAAARAAGVRLNLVRRHRKPAPRTGFRVFAAWADGAEPWLETAVLDAPSDLLDLDLAALGEGRSPGLEPTDESLLCVCTHGRHDACCAELGRPVAAALAAAHPEQAWEISHIGGDRFAGNALFLPHGLYYGRLDAVTAVAVAGDHLVGHVDLDHLRGRSGWPMPVQAAEVALRRQLGETRVDAVRLVSQRRDGDTRHVVLAVGGVAWEVAVRTRPGADQHRLTCRAGRENPVPQHEVLHVRRG</sequence>
<accession>A0A4P7GM11</accession>
<reference evidence="1 2" key="1">
    <citation type="submission" date="2019-03" db="EMBL/GenBank/DDBJ databases">
        <title>Three New Species of Nocardioides, Nocardioides euryhalodurans sp. nov., Nocardioides seonyuensis sp. nov. and Nocardioides eburneoflavus sp. nov., Iolated from Soil.</title>
        <authorList>
            <person name="Roh S.G."/>
            <person name="Lee C."/>
            <person name="Kim M.-K."/>
            <person name="Kim S.B."/>
        </authorList>
    </citation>
    <scope>NUCLEOTIDE SEQUENCE [LARGE SCALE GENOMIC DNA]</scope>
    <source>
        <strain evidence="1 2">MMS17-SY117</strain>
    </source>
</reference>
<gene>
    <name evidence="1" type="ORF">EXE57_13600</name>
</gene>
<name>A0A4P7GM11_9ACTN</name>
<proteinExistence type="predicted"/>
<dbReference type="InterPro" id="IPR009737">
    <property type="entry name" value="Aim32/Apd1-like"/>
</dbReference>
<protein>
    <submittedName>
        <fullName evidence="1">Sucrase ferredoxin</fullName>
    </submittedName>
</protein>
<evidence type="ECO:0000313" key="2">
    <source>
        <dbReference type="Proteomes" id="UP000294894"/>
    </source>
</evidence>
<dbReference type="EMBL" id="CP038267">
    <property type="protein sequence ID" value="QBR93185.1"/>
    <property type="molecule type" value="Genomic_DNA"/>
</dbReference>
<dbReference type="Pfam" id="PF06999">
    <property type="entry name" value="Suc_Fer-like"/>
    <property type="match status" value="1"/>
</dbReference>
<dbReference type="AlphaFoldDB" id="A0A4P7GM11"/>
<dbReference type="OrthoDB" id="3399139at2"/>
<organism evidence="1 2">
    <name type="scientific">Nocardioides euryhalodurans</name>
    <dbReference type="NCBI Taxonomy" id="2518370"/>
    <lineage>
        <taxon>Bacteria</taxon>
        <taxon>Bacillati</taxon>
        <taxon>Actinomycetota</taxon>
        <taxon>Actinomycetes</taxon>
        <taxon>Propionibacteriales</taxon>
        <taxon>Nocardioidaceae</taxon>
        <taxon>Nocardioides</taxon>
    </lineage>
</organism>
<keyword evidence="2" id="KW-1185">Reference proteome</keyword>